<evidence type="ECO:0000313" key="2">
    <source>
        <dbReference type="EMBL" id="NYD42127.1"/>
    </source>
</evidence>
<keyword evidence="3" id="KW-1185">Reference proteome</keyword>
<dbReference type="GO" id="GO:0010181">
    <property type="term" value="F:FMN binding"/>
    <property type="evidence" value="ECO:0007669"/>
    <property type="project" value="TreeGrafter"/>
</dbReference>
<proteinExistence type="predicted"/>
<organism evidence="2 3">
    <name type="scientific">Nocardioides panaciterrulae</name>
    <dbReference type="NCBI Taxonomy" id="661492"/>
    <lineage>
        <taxon>Bacteria</taxon>
        <taxon>Bacillati</taxon>
        <taxon>Actinomycetota</taxon>
        <taxon>Actinomycetes</taxon>
        <taxon>Propionibacteriales</taxon>
        <taxon>Nocardioidaceae</taxon>
        <taxon>Nocardioides</taxon>
    </lineage>
</organism>
<dbReference type="SUPFAM" id="SSF52507">
    <property type="entry name" value="Homo-oligomeric flavin-containing Cys decarboxylases, HFCD"/>
    <property type="match status" value="1"/>
</dbReference>
<evidence type="ECO:0000259" key="1">
    <source>
        <dbReference type="Pfam" id="PF02441"/>
    </source>
</evidence>
<dbReference type="Gene3D" id="3.40.50.1950">
    <property type="entry name" value="Flavin prenyltransferase-like"/>
    <property type="match status" value="1"/>
</dbReference>
<dbReference type="GO" id="GO:0071513">
    <property type="term" value="C:phosphopantothenoylcysteine decarboxylase complex"/>
    <property type="evidence" value="ECO:0007669"/>
    <property type="project" value="TreeGrafter"/>
</dbReference>
<dbReference type="GO" id="GO:0004633">
    <property type="term" value="F:phosphopantothenoylcysteine decarboxylase activity"/>
    <property type="evidence" value="ECO:0007669"/>
    <property type="project" value="TreeGrafter"/>
</dbReference>
<feature type="domain" description="Flavoprotein" evidence="1">
    <location>
        <begin position="3"/>
        <end position="85"/>
    </location>
</feature>
<dbReference type="AlphaFoldDB" id="A0A7Y9JAV3"/>
<name>A0A7Y9JAV3_9ACTN</name>
<protein>
    <submittedName>
        <fullName evidence="2">Phosphopantothenoylcysteine synthetase/decarboxylase</fullName>
    </submittedName>
</protein>
<dbReference type="PANTHER" id="PTHR14359">
    <property type="entry name" value="HOMO-OLIGOMERIC FLAVIN CONTAINING CYS DECARBOXYLASE FAMILY"/>
    <property type="match status" value="1"/>
</dbReference>
<sequence>MALAAWADAILIAPCTANTLSSVAHGRCDNLLTATVTCAELPVVLVPNMNSRMWSNPAVHRCVETVRSDGHIVVDMEDSLAYEFGTRETHLDLAMAGPEVVVDHVRRAVTSRRVSAS</sequence>
<dbReference type="GO" id="GO:0015937">
    <property type="term" value="P:coenzyme A biosynthetic process"/>
    <property type="evidence" value="ECO:0007669"/>
    <property type="project" value="TreeGrafter"/>
</dbReference>
<dbReference type="Proteomes" id="UP000535511">
    <property type="component" value="Unassembled WGS sequence"/>
</dbReference>
<comment type="caution">
    <text evidence="2">The sequence shown here is derived from an EMBL/GenBank/DDBJ whole genome shotgun (WGS) entry which is preliminary data.</text>
</comment>
<dbReference type="RefSeq" id="WP_179663797.1">
    <property type="nucleotide sequence ID" value="NZ_JACCBG010000001.1"/>
</dbReference>
<accession>A0A7Y9JAV3</accession>
<dbReference type="PANTHER" id="PTHR14359:SF6">
    <property type="entry name" value="PHOSPHOPANTOTHENOYLCYSTEINE DECARBOXYLASE"/>
    <property type="match status" value="1"/>
</dbReference>
<gene>
    <name evidence="2" type="ORF">BJZ21_002210</name>
</gene>
<dbReference type="InterPro" id="IPR003382">
    <property type="entry name" value="Flavoprotein"/>
</dbReference>
<dbReference type="Pfam" id="PF02441">
    <property type="entry name" value="Flavoprotein"/>
    <property type="match status" value="1"/>
</dbReference>
<reference evidence="2 3" key="1">
    <citation type="submission" date="2020-07" db="EMBL/GenBank/DDBJ databases">
        <title>Sequencing the genomes of 1000 actinobacteria strains.</title>
        <authorList>
            <person name="Klenk H.-P."/>
        </authorList>
    </citation>
    <scope>NUCLEOTIDE SEQUENCE [LARGE SCALE GENOMIC DNA]</scope>
    <source>
        <strain evidence="2 3">DSM 21350</strain>
    </source>
</reference>
<evidence type="ECO:0000313" key="3">
    <source>
        <dbReference type="Proteomes" id="UP000535511"/>
    </source>
</evidence>
<dbReference type="InterPro" id="IPR036551">
    <property type="entry name" value="Flavin_trans-like"/>
</dbReference>
<dbReference type="EMBL" id="JACCBG010000001">
    <property type="protein sequence ID" value="NYD42127.1"/>
    <property type="molecule type" value="Genomic_DNA"/>
</dbReference>